<proteinExistence type="predicted"/>
<dbReference type="Gene3D" id="1.10.260.40">
    <property type="entry name" value="lambda repressor-like DNA-binding domains"/>
    <property type="match status" value="1"/>
</dbReference>
<dbReference type="GO" id="GO:0003677">
    <property type="term" value="F:DNA binding"/>
    <property type="evidence" value="ECO:0007669"/>
    <property type="project" value="InterPro"/>
</dbReference>
<dbReference type="PATRIC" id="fig|907348.3.peg.2025"/>
<organism evidence="2 3">
    <name type="scientific">Treponema saccharophilum DSM 2985</name>
    <dbReference type="NCBI Taxonomy" id="907348"/>
    <lineage>
        <taxon>Bacteria</taxon>
        <taxon>Pseudomonadati</taxon>
        <taxon>Spirochaetota</taxon>
        <taxon>Spirochaetia</taxon>
        <taxon>Spirochaetales</taxon>
        <taxon>Treponemataceae</taxon>
        <taxon>Treponema</taxon>
    </lineage>
</organism>
<dbReference type="Proteomes" id="UP000003571">
    <property type="component" value="Unassembled WGS sequence"/>
</dbReference>
<gene>
    <name evidence="2" type="ORF">TresaDRAFT_0270</name>
</gene>
<dbReference type="OrthoDB" id="7865033at2"/>
<dbReference type="SUPFAM" id="SSF47413">
    <property type="entry name" value="lambda repressor-like DNA-binding domains"/>
    <property type="match status" value="1"/>
</dbReference>
<dbReference type="PROSITE" id="PS50943">
    <property type="entry name" value="HTH_CROC1"/>
    <property type="match status" value="1"/>
</dbReference>
<feature type="domain" description="HTH cro/C1-type" evidence="1">
    <location>
        <begin position="11"/>
        <end position="65"/>
    </location>
</feature>
<dbReference type="InterPro" id="IPR010982">
    <property type="entry name" value="Lambda_DNA-bd_dom_sf"/>
</dbReference>
<dbReference type="InterPro" id="IPR001387">
    <property type="entry name" value="Cro/C1-type_HTH"/>
</dbReference>
<comment type="caution">
    <text evidence="2">The sequence shown here is derived from an EMBL/GenBank/DDBJ whole genome shotgun (WGS) entry which is preliminary data.</text>
</comment>
<dbReference type="SMART" id="SM00530">
    <property type="entry name" value="HTH_XRE"/>
    <property type="match status" value="1"/>
</dbReference>
<accession>H7EMN7</accession>
<keyword evidence="3" id="KW-1185">Reference proteome</keyword>
<dbReference type="RefSeq" id="WP_002705282.1">
    <property type="nucleotide sequence ID" value="NZ_AGRW01000051.1"/>
</dbReference>
<evidence type="ECO:0000259" key="1">
    <source>
        <dbReference type="PROSITE" id="PS50943"/>
    </source>
</evidence>
<dbReference type="AlphaFoldDB" id="H7EMN7"/>
<protein>
    <submittedName>
        <fullName evidence="2">Helix-turn-helix domain protein</fullName>
    </submittedName>
</protein>
<reference evidence="2 3" key="1">
    <citation type="submission" date="2011-09" db="EMBL/GenBank/DDBJ databases">
        <title>The draft genome of Treponema saccharophilum DSM 2985.</title>
        <authorList>
            <consortium name="US DOE Joint Genome Institute (JGI-PGF)"/>
            <person name="Lucas S."/>
            <person name="Copeland A."/>
            <person name="Lapidus A."/>
            <person name="Glavina del Rio T."/>
            <person name="Dalin E."/>
            <person name="Tice H."/>
            <person name="Bruce D."/>
            <person name="Goodwin L."/>
            <person name="Pitluck S."/>
            <person name="Peters L."/>
            <person name="Kyrpides N."/>
            <person name="Mavromatis K."/>
            <person name="Ivanova N."/>
            <person name="Markowitz V."/>
            <person name="Cheng J.-F."/>
            <person name="Hugenholtz P."/>
            <person name="Woyke T."/>
            <person name="Wu D."/>
            <person name="Gronow S."/>
            <person name="Wellnitz S."/>
            <person name="Brambilla E."/>
            <person name="Klenk H.-P."/>
            <person name="Eisen J.A."/>
        </authorList>
    </citation>
    <scope>NUCLEOTIDE SEQUENCE [LARGE SCALE GENOMIC DNA]</scope>
    <source>
        <strain evidence="2 3">DSM 2985</strain>
    </source>
</reference>
<sequence>MAKKSNFAKGVKKALKEQGVSQKDFAKKIKKTPVTVSKWLNDVTEPSLSDAAEVAKTLKIKLDDLT</sequence>
<dbReference type="EMBL" id="AGRW01000051">
    <property type="protein sequence ID" value="EIC01133.1"/>
    <property type="molecule type" value="Genomic_DNA"/>
</dbReference>
<name>H7EMN7_9SPIR</name>
<evidence type="ECO:0000313" key="2">
    <source>
        <dbReference type="EMBL" id="EIC01133.1"/>
    </source>
</evidence>
<evidence type="ECO:0000313" key="3">
    <source>
        <dbReference type="Proteomes" id="UP000003571"/>
    </source>
</evidence>
<dbReference type="CDD" id="cd00093">
    <property type="entry name" value="HTH_XRE"/>
    <property type="match status" value="1"/>
</dbReference>
<dbReference type="Pfam" id="PF01381">
    <property type="entry name" value="HTH_3"/>
    <property type="match status" value="1"/>
</dbReference>